<keyword evidence="3" id="KW-1185">Reference proteome</keyword>
<name>A0ABD1DKM0_CULPP</name>
<sequence length="94" mass="9386">MASLVSQRGQSPVSSTVSSSSMAATPNSGSGSGGGGGGGISGGSQQGAGSAVRKPTTLDTQLAILRREMVCINCNLSISILSKSLDDECQRLRI</sequence>
<feature type="compositionally biased region" description="Gly residues" evidence="1">
    <location>
        <begin position="30"/>
        <end position="46"/>
    </location>
</feature>
<feature type="compositionally biased region" description="Low complexity" evidence="1">
    <location>
        <begin position="11"/>
        <end position="29"/>
    </location>
</feature>
<gene>
    <name evidence="2" type="ORF">pipiens_007571</name>
</gene>
<dbReference type="EMBL" id="JBEHCU010005297">
    <property type="protein sequence ID" value="KAL1400281.1"/>
    <property type="molecule type" value="Genomic_DNA"/>
</dbReference>
<evidence type="ECO:0000256" key="1">
    <source>
        <dbReference type="SAM" id="MobiDB-lite"/>
    </source>
</evidence>
<organism evidence="2 3">
    <name type="scientific">Culex pipiens pipiens</name>
    <name type="common">Northern house mosquito</name>
    <dbReference type="NCBI Taxonomy" id="38569"/>
    <lineage>
        <taxon>Eukaryota</taxon>
        <taxon>Metazoa</taxon>
        <taxon>Ecdysozoa</taxon>
        <taxon>Arthropoda</taxon>
        <taxon>Hexapoda</taxon>
        <taxon>Insecta</taxon>
        <taxon>Pterygota</taxon>
        <taxon>Neoptera</taxon>
        <taxon>Endopterygota</taxon>
        <taxon>Diptera</taxon>
        <taxon>Nematocera</taxon>
        <taxon>Culicoidea</taxon>
        <taxon>Culicidae</taxon>
        <taxon>Culicinae</taxon>
        <taxon>Culicini</taxon>
        <taxon>Culex</taxon>
        <taxon>Culex</taxon>
    </lineage>
</organism>
<proteinExistence type="predicted"/>
<evidence type="ECO:0000313" key="3">
    <source>
        <dbReference type="Proteomes" id="UP001562425"/>
    </source>
</evidence>
<feature type="region of interest" description="Disordered" evidence="1">
    <location>
        <begin position="1"/>
        <end position="55"/>
    </location>
</feature>
<comment type="caution">
    <text evidence="2">The sequence shown here is derived from an EMBL/GenBank/DDBJ whole genome shotgun (WGS) entry which is preliminary data.</text>
</comment>
<dbReference type="AlphaFoldDB" id="A0ABD1DKM0"/>
<reference evidence="2 3" key="1">
    <citation type="submission" date="2024-05" db="EMBL/GenBank/DDBJ databases">
        <title>Culex pipiens pipiens assembly and annotation.</title>
        <authorList>
            <person name="Alout H."/>
            <person name="Durand T."/>
        </authorList>
    </citation>
    <scope>NUCLEOTIDE SEQUENCE [LARGE SCALE GENOMIC DNA]</scope>
    <source>
        <strain evidence="2">HA-2024</strain>
        <tissue evidence="2">Whole body</tissue>
    </source>
</reference>
<protein>
    <submittedName>
        <fullName evidence="2">Uncharacterized protein</fullName>
    </submittedName>
</protein>
<accession>A0ABD1DKM0</accession>
<dbReference type="Proteomes" id="UP001562425">
    <property type="component" value="Unassembled WGS sequence"/>
</dbReference>
<feature type="compositionally biased region" description="Polar residues" evidence="1">
    <location>
        <begin position="1"/>
        <end position="10"/>
    </location>
</feature>
<evidence type="ECO:0000313" key="2">
    <source>
        <dbReference type="EMBL" id="KAL1400281.1"/>
    </source>
</evidence>